<dbReference type="PANTHER" id="PTHR15822">
    <property type="entry name" value="TRAF AND TNF RECEPTOR-ASSOCIATED PROTEIN"/>
    <property type="match status" value="1"/>
</dbReference>
<dbReference type="Gene3D" id="3.60.10.10">
    <property type="entry name" value="Endonuclease/exonuclease/phosphatase"/>
    <property type="match status" value="1"/>
</dbReference>
<keyword evidence="9" id="KW-0472">Membrane</keyword>
<keyword evidence="11" id="KW-0269">Exonuclease</keyword>
<dbReference type="GO" id="GO:0046872">
    <property type="term" value="F:metal ion binding"/>
    <property type="evidence" value="ECO:0007669"/>
    <property type="project" value="UniProtKB-KW"/>
</dbReference>
<keyword evidence="5" id="KW-0227">DNA damage</keyword>
<keyword evidence="4" id="KW-0479">Metal-binding</keyword>
<keyword evidence="7" id="KW-0460">Magnesium</keyword>
<evidence type="ECO:0000256" key="8">
    <source>
        <dbReference type="ARBA" id="ARBA00023204"/>
    </source>
</evidence>
<keyword evidence="9" id="KW-1133">Transmembrane helix</keyword>
<sequence length="329" mass="37974">MKILRLIFLVLHVGIFLLLLGMLLNAYVPPKIFPWFNLLSLGFPILMVAYVVLIFFWIFSWKKRAFVFMLLGLIFTNPVKRWVNFSSDKKEIANLKILTFNAKGGLKGIKNIDDYVNSSNADLVFLQEKGGKEYHFNGLKNISGNYIVSVFTKYKVIDQKELINSDYFTNNAYATQTDIEIKGKIYRFINVYLQPFKFEKAMVKLNGNSDEDEEKLKNVVKRLIPTFKMHQDQVSDIKKGIENSPYPVILLGDLNSVPNSYEYYHLSEGLQDAFLEVGKGSGTSFHDYKFPLRIDYIFTSKSVQPITYKVDRSVKISDHYPVVATFKLD</sequence>
<keyword evidence="11" id="KW-0255">Endonuclease</keyword>
<name>A0A1K2IN52_9FLAO</name>
<protein>
    <submittedName>
        <fullName evidence="11">Endonuclease/Exonuclease/phosphatase family protein</fullName>
    </submittedName>
</protein>
<evidence type="ECO:0000313" key="11">
    <source>
        <dbReference type="EMBL" id="SFZ93682.1"/>
    </source>
</evidence>
<dbReference type="Proteomes" id="UP000182034">
    <property type="component" value="Unassembled WGS sequence"/>
</dbReference>
<evidence type="ECO:0000256" key="5">
    <source>
        <dbReference type="ARBA" id="ARBA00022763"/>
    </source>
</evidence>
<keyword evidence="3" id="KW-0540">Nuclease</keyword>
<evidence type="ECO:0000313" key="12">
    <source>
        <dbReference type="Proteomes" id="UP000182034"/>
    </source>
</evidence>
<keyword evidence="6" id="KW-0378">Hydrolase</keyword>
<dbReference type="GO" id="GO:0006281">
    <property type="term" value="P:DNA repair"/>
    <property type="evidence" value="ECO:0007669"/>
    <property type="project" value="UniProtKB-KW"/>
</dbReference>
<evidence type="ECO:0000259" key="10">
    <source>
        <dbReference type="Pfam" id="PF03372"/>
    </source>
</evidence>
<evidence type="ECO:0000256" key="9">
    <source>
        <dbReference type="SAM" id="Phobius"/>
    </source>
</evidence>
<comment type="cofactor">
    <cofactor evidence="1">
        <name>Mn(2+)</name>
        <dbReference type="ChEBI" id="CHEBI:29035"/>
    </cofactor>
</comment>
<dbReference type="InterPro" id="IPR051547">
    <property type="entry name" value="TDP2-like"/>
</dbReference>
<dbReference type="PANTHER" id="PTHR15822:SF4">
    <property type="entry name" value="TYROSYL-DNA PHOSPHODIESTERASE 2"/>
    <property type="match status" value="1"/>
</dbReference>
<dbReference type="OrthoDB" id="635146at2"/>
<feature type="transmembrane region" description="Helical" evidence="9">
    <location>
        <begin position="35"/>
        <end position="59"/>
    </location>
</feature>
<proteinExistence type="predicted"/>
<organism evidence="11 12">
    <name type="scientific">Chryseobacterium limigenitum</name>
    <dbReference type="NCBI Taxonomy" id="1612149"/>
    <lineage>
        <taxon>Bacteria</taxon>
        <taxon>Pseudomonadati</taxon>
        <taxon>Bacteroidota</taxon>
        <taxon>Flavobacteriia</taxon>
        <taxon>Flavobacteriales</taxon>
        <taxon>Weeksellaceae</taxon>
        <taxon>Chryseobacterium group</taxon>
        <taxon>Chryseobacterium</taxon>
    </lineage>
</organism>
<evidence type="ECO:0000256" key="1">
    <source>
        <dbReference type="ARBA" id="ARBA00001936"/>
    </source>
</evidence>
<dbReference type="InterPro" id="IPR005135">
    <property type="entry name" value="Endo/exonuclease/phosphatase"/>
</dbReference>
<evidence type="ECO:0000256" key="7">
    <source>
        <dbReference type="ARBA" id="ARBA00022842"/>
    </source>
</evidence>
<feature type="domain" description="Endonuclease/exonuclease/phosphatase" evidence="10">
    <location>
        <begin position="98"/>
        <end position="319"/>
    </location>
</feature>
<keyword evidence="12" id="KW-1185">Reference proteome</keyword>
<evidence type="ECO:0000256" key="2">
    <source>
        <dbReference type="ARBA" id="ARBA00001946"/>
    </source>
</evidence>
<evidence type="ECO:0000256" key="4">
    <source>
        <dbReference type="ARBA" id="ARBA00022723"/>
    </source>
</evidence>
<dbReference type="RefSeq" id="WP_072409242.1">
    <property type="nucleotide sequence ID" value="NZ_FPKW01000005.1"/>
</dbReference>
<keyword evidence="9" id="KW-0812">Transmembrane</keyword>
<dbReference type="SUPFAM" id="SSF56219">
    <property type="entry name" value="DNase I-like"/>
    <property type="match status" value="1"/>
</dbReference>
<keyword evidence="8" id="KW-0234">DNA repair</keyword>
<dbReference type="EMBL" id="FPKW01000005">
    <property type="protein sequence ID" value="SFZ93682.1"/>
    <property type="molecule type" value="Genomic_DNA"/>
</dbReference>
<dbReference type="Pfam" id="PF03372">
    <property type="entry name" value="Exo_endo_phos"/>
    <property type="match status" value="1"/>
</dbReference>
<dbReference type="AlphaFoldDB" id="A0A1K2IN52"/>
<reference evidence="12" key="1">
    <citation type="submission" date="2016-10" db="EMBL/GenBank/DDBJ databases">
        <authorList>
            <person name="Varghese N."/>
            <person name="Submissions S."/>
        </authorList>
    </citation>
    <scope>NUCLEOTIDE SEQUENCE [LARGE SCALE GENOMIC DNA]</scope>
    <source>
        <strain evidence="12">SUR2</strain>
    </source>
</reference>
<dbReference type="GO" id="GO:0004527">
    <property type="term" value="F:exonuclease activity"/>
    <property type="evidence" value="ECO:0007669"/>
    <property type="project" value="UniProtKB-KW"/>
</dbReference>
<gene>
    <name evidence="11" type="ORF">SAMN05216324_105185</name>
</gene>
<dbReference type="InterPro" id="IPR036691">
    <property type="entry name" value="Endo/exonu/phosph_ase_sf"/>
</dbReference>
<dbReference type="STRING" id="1612149.SAMN05216324_105185"/>
<dbReference type="GO" id="GO:0004519">
    <property type="term" value="F:endonuclease activity"/>
    <property type="evidence" value="ECO:0007669"/>
    <property type="project" value="UniProtKB-KW"/>
</dbReference>
<accession>A0A1K2IN52</accession>
<feature type="transmembrane region" description="Helical" evidence="9">
    <location>
        <begin position="6"/>
        <end position="28"/>
    </location>
</feature>
<evidence type="ECO:0000256" key="3">
    <source>
        <dbReference type="ARBA" id="ARBA00022722"/>
    </source>
</evidence>
<dbReference type="CDD" id="cd09084">
    <property type="entry name" value="EEP-2"/>
    <property type="match status" value="1"/>
</dbReference>
<evidence type="ECO:0000256" key="6">
    <source>
        <dbReference type="ARBA" id="ARBA00022801"/>
    </source>
</evidence>
<comment type="cofactor">
    <cofactor evidence="2">
        <name>Mg(2+)</name>
        <dbReference type="ChEBI" id="CHEBI:18420"/>
    </cofactor>
</comment>